<evidence type="ECO:0000256" key="7">
    <source>
        <dbReference type="ARBA" id="ARBA00043224"/>
    </source>
</evidence>
<dbReference type="Pfam" id="PF00857">
    <property type="entry name" value="Isochorismatase"/>
    <property type="match status" value="1"/>
</dbReference>
<dbReference type="PANTHER" id="PTHR11080:SF2">
    <property type="entry name" value="LD05707P"/>
    <property type="match status" value="1"/>
</dbReference>
<dbReference type="Gene3D" id="3.40.50.850">
    <property type="entry name" value="Isochorismatase-like"/>
    <property type="match status" value="1"/>
</dbReference>
<feature type="domain" description="Isochorismatase-like" evidence="8">
    <location>
        <begin position="3"/>
        <end position="179"/>
    </location>
</feature>
<comment type="similarity">
    <text evidence="1">Belongs to the isochorismatase family.</text>
</comment>
<dbReference type="Proteomes" id="UP000032417">
    <property type="component" value="Chromosome 1"/>
</dbReference>
<keyword evidence="3" id="KW-0479">Metal-binding</keyword>
<dbReference type="STRING" id="1562970.ING2E5B_2359"/>
<keyword evidence="2" id="KW-0662">Pyridine nucleotide biosynthesis</keyword>
<proteinExistence type="inferred from homology"/>
<dbReference type="PANTHER" id="PTHR11080">
    <property type="entry name" value="PYRAZINAMIDASE/NICOTINAMIDASE"/>
    <property type="match status" value="1"/>
</dbReference>
<dbReference type="HOGENOM" id="CLU_068979_13_1_10"/>
<sequence>MKTALLIVDVQNDFCPGGALGVKDGDKIVPTINKIIKKFDLVISSQDWHPEDSVHFEKWPVHCVAGTKGAEFHPDLKSEKIDLKLIKGTDNKDDGYSAFEATNLSFANYLEENEITTLYICGLTTDYCVKETALDAVKNGIHTFVITDAIAAVNVQPCDGKEALNEMYSKGCILIESEDISDVL</sequence>
<dbReference type="PATRIC" id="fig|1562970.3.peg.2330"/>
<dbReference type="EMBL" id="LN515532">
    <property type="protein sequence ID" value="CEA17084.1"/>
    <property type="molecule type" value="Genomic_DNA"/>
</dbReference>
<dbReference type="OrthoDB" id="9791276at2"/>
<evidence type="ECO:0000256" key="6">
    <source>
        <dbReference type="ARBA" id="ARBA00039017"/>
    </source>
</evidence>
<keyword evidence="10" id="KW-1185">Reference proteome</keyword>
<reference evidence="9 10" key="1">
    <citation type="submission" date="2014-08" db="EMBL/GenBank/DDBJ databases">
        <authorList>
            <person name="Wibberg D."/>
        </authorList>
    </citation>
    <scope>NUCLEOTIDE SEQUENCE [LARGE SCALE GENOMIC DNA]</scope>
    <source>
        <strain evidence="10">ING2-E5B</strain>
    </source>
</reference>
<dbReference type="InterPro" id="IPR036380">
    <property type="entry name" value="Isochorismatase-like_sf"/>
</dbReference>
<dbReference type="KEGG" id="pbt:ING2E5B_2359"/>
<dbReference type="InterPro" id="IPR000868">
    <property type="entry name" value="Isochorismatase-like_dom"/>
</dbReference>
<dbReference type="CDD" id="cd01011">
    <property type="entry name" value="nicotinamidase"/>
    <property type="match status" value="1"/>
</dbReference>
<evidence type="ECO:0000313" key="10">
    <source>
        <dbReference type="Proteomes" id="UP000032417"/>
    </source>
</evidence>
<dbReference type="GO" id="GO:0008936">
    <property type="term" value="F:nicotinamidase activity"/>
    <property type="evidence" value="ECO:0007669"/>
    <property type="project" value="UniProtKB-EC"/>
</dbReference>
<organism evidence="9 10">
    <name type="scientific">Fermentimonas caenicola</name>
    <dbReference type="NCBI Taxonomy" id="1562970"/>
    <lineage>
        <taxon>Bacteria</taxon>
        <taxon>Pseudomonadati</taxon>
        <taxon>Bacteroidota</taxon>
        <taxon>Bacteroidia</taxon>
        <taxon>Bacteroidales</taxon>
        <taxon>Dysgonomonadaceae</taxon>
        <taxon>Fermentimonas</taxon>
    </lineage>
</organism>
<evidence type="ECO:0000313" key="9">
    <source>
        <dbReference type="EMBL" id="CEA17084.1"/>
    </source>
</evidence>
<keyword evidence="4" id="KW-0378">Hydrolase</keyword>
<dbReference type="InterPro" id="IPR052347">
    <property type="entry name" value="Isochorismatase_Nicotinamidase"/>
</dbReference>
<dbReference type="GO" id="GO:0019363">
    <property type="term" value="P:pyridine nucleotide biosynthetic process"/>
    <property type="evidence" value="ECO:0007669"/>
    <property type="project" value="UniProtKB-KW"/>
</dbReference>
<evidence type="ECO:0000259" key="8">
    <source>
        <dbReference type="Pfam" id="PF00857"/>
    </source>
</evidence>
<dbReference type="EC" id="3.5.1.19" evidence="6"/>
<dbReference type="AlphaFoldDB" id="A0A098C2F5"/>
<comment type="pathway">
    <text evidence="5">Cofactor biosynthesis; nicotinate biosynthesis; nicotinate from nicotinamide: step 1/1.</text>
</comment>
<dbReference type="GO" id="GO:0046872">
    <property type="term" value="F:metal ion binding"/>
    <property type="evidence" value="ECO:0007669"/>
    <property type="project" value="UniProtKB-KW"/>
</dbReference>
<evidence type="ECO:0000256" key="4">
    <source>
        <dbReference type="ARBA" id="ARBA00022801"/>
    </source>
</evidence>
<evidence type="ECO:0000256" key="5">
    <source>
        <dbReference type="ARBA" id="ARBA00037900"/>
    </source>
</evidence>
<name>A0A098C2F5_9BACT</name>
<evidence type="ECO:0000256" key="3">
    <source>
        <dbReference type="ARBA" id="ARBA00022723"/>
    </source>
</evidence>
<gene>
    <name evidence="9" type="ORF">ING2E5B_2359</name>
</gene>
<protein>
    <recommendedName>
        <fullName evidence="6">nicotinamidase</fullName>
        <ecNumber evidence="6">3.5.1.19</ecNumber>
    </recommendedName>
    <alternativeName>
        <fullName evidence="7">Nicotinamide deamidase</fullName>
    </alternativeName>
</protein>
<accession>A0A098C2F5</accession>
<evidence type="ECO:0000256" key="1">
    <source>
        <dbReference type="ARBA" id="ARBA00006336"/>
    </source>
</evidence>
<dbReference type="SUPFAM" id="SSF52499">
    <property type="entry name" value="Isochorismatase-like hydrolases"/>
    <property type="match status" value="1"/>
</dbReference>
<evidence type="ECO:0000256" key="2">
    <source>
        <dbReference type="ARBA" id="ARBA00022642"/>
    </source>
</evidence>